<comment type="caution">
    <text evidence="3">The sequence shown here is derived from an EMBL/GenBank/DDBJ whole genome shotgun (WGS) entry which is preliminary data.</text>
</comment>
<dbReference type="PATRIC" id="fig|1121326.3.peg.1003"/>
<keyword evidence="1" id="KW-0812">Transmembrane</keyword>
<protein>
    <submittedName>
        <fullName evidence="3">Calcineurin-like phosphoesterase</fullName>
    </submittedName>
</protein>
<keyword evidence="1" id="KW-0472">Membrane</keyword>
<dbReference type="Pfam" id="PF00149">
    <property type="entry name" value="Metallophos"/>
    <property type="match status" value="1"/>
</dbReference>
<feature type="domain" description="Calcineurin-like phosphoesterase" evidence="2">
    <location>
        <begin position="92"/>
        <end position="336"/>
    </location>
</feature>
<dbReference type="InterPro" id="IPR004843">
    <property type="entry name" value="Calcineurin-like_PHP"/>
</dbReference>
<dbReference type="Gene3D" id="3.60.21.10">
    <property type="match status" value="1"/>
</dbReference>
<evidence type="ECO:0000259" key="2">
    <source>
        <dbReference type="Pfam" id="PF00149"/>
    </source>
</evidence>
<dbReference type="PANTHER" id="PTHR43143:SF1">
    <property type="entry name" value="SERINE_THREONINE-PROTEIN PHOSPHATASE CPPED1"/>
    <property type="match status" value="1"/>
</dbReference>
<dbReference type="EMBL" id="LWAE01000001">
    <property type="protein sequence ID" value="KZL93993.1"/>
    <property type="molecule type" value="Genomic_DNA"/>
</dbReference>
<dbReference type="RefSeq" id="WP_066618806.1">
    <property type="nucleotide sequence ID" value="NZ_FQXL01000010.1"/>
</dbReference>
<dbReference type="InterPro" id="IPR051918">
    <property type="entry name" value="STPP_CPPED1"/>
</dbReference>
<dbReference type="PANTHER" id="PTHR43143">
    <property type="entry name" value="METALLOPHOSPHOESTERASE, CALCINEURIN SUPERFAMILY"/>
    <property type="match status" value="1"/>
</dbReference>
<evidence type="ECO:0000313" key="4">
    <source>
        <dbReference type="Proteomes" id="UP000076603"/>
    </source>
</evidence>
<proteinExistence type="predicted"/>
<accession>A0A162UJH4</accession>
<name>A0A162UJH4_9CLOT</name>
<gene>
    <name evidence="3" type="ORF">CLMAG_10460</name>
</gene>
<evidence type="ECO:0000313" key="3">
    <source>
        <dbReference type="EMBL" id="KZL93993.1"/>
    </source>
</evidence>
<dbReference type="Proteomes" id="UP000076603">
    <property type="component" value="Unassembled WGS sequence"/>
</dbReference>
<reference evidence="3 4" key="1">
    <citation type="submission" date="2016-04" db="EMBL/GenBank/DDBJ databases">
        <title>Genome sequence of Clostridium magnum DSM 2767.</title>
        <authorList>
            <person name="Poehlein A."/>
            <person name="Uhlig R."/>
            <person name="Fischer R."/>
            <person name="Bahl H."/>
            <person name="Daniel R."/>
        </authorList>
    </citation>
    <scope>NUCLEOTIDE SEQUENCE [LARGE SCALE GENOMIC DNA]</scope>
    <source>
        <strain evidence="3 4">DSM 2767</strain>
    </source>
</reference>
<dbReference type="SUPFAM" id="SSF56300">
    <property type="entry name" value="Metallo-dependent phosphatases"/>
    <property type="match status" value="1"/>
</dbReference>
<dbReference type="GO" id="GO:0016787">
    <property type="term" value="F:hydrolase activity"/>
    <property type="evidence" value="ECO:0007669"/>
    <property type="project" value="InterPro"/>
</dbReference>
<feature type="transmembrane region" description="Helical" evidence="1">
    <location>
        <begin position="6"/>
        <end position="23"/>
    </location>
</feature>
<dbReference type="InterPro" id="IPR029052">
    <property type="entry name" value="Metallo-depent_PP-like"/>
</dbReference>
<sequence length="415" mass="46388">MRKNKFIILIFTICLMCTGYIIYRSYGVKAMNFSKGKFLTQNSNVNSAENQKKIQGQKSGKAGKKDNIGNTLGIGATPALTMTSVPENGFSFAIQADSHLDENTDINLYKQTLQNIVSKKPSFLIDLGDTFMSEKFAKTQHEVEQRYIEAKSYFGSLGSIPLYLVTGNHDGENGWDTRNGQNNMLAWARNARLKYFPPDISEASYSGNRLTANYYSFIKGDVQFIVLDPFTYSTEKARGNDDGWKYTLGKTQYDWFKSALENSNAKYKFVFIHNLVGGYSKDARGGAEAAKFFEWGGYSPNGNYEFDKMRPGWGKPIHQLMLDNNVTAVFHGHDHFYGKQSLDGIIYQLVPQPGTPGNSVGDAAKYSYKDGVFLPSAGYLRVVVSDAKVVVEYVKTSLQDKVNKSIPDSYTVSPK</sequence>
<dbReference type="STRING" id="1121326.CLMAG_10460"/>
<evidence type="ECO:0000256" key="1">
    <source>
        <dbReference type="SAM" id="Phobius"/>
    </source>
</evidence>
<keyword evidence="1" id="KW-1133">Transmembrane helix</keyword>
<dbReference type="AlphaFoldDB" id="A0A162UJH4"/>
<keyword evidence="4" id="KW-1185">Reference proteome</keyword>
<dbReference type="OrthoDB" id="9809781at2"/>
<organism evidence="3 4">
    <name type="scientific">Clostridium magnum DSM 2767</name>
    <dbReference type="NCBI Taxonomy" id="1121326"/>
    <lineage>
        <taxon>Bacteria</taxon>
        <taxon>Bacillati</taxon>
        <taxon>Bacillota</taxon>
        <taxon>Clostridia</taxon>
        <taxon>Eubacteriales</taxon>
        <taxon>Clostridiaceae</taxon>
        <taxon>Clostridium</taxon>
    </lineage>
</organism>